<feature type="region of interest" description="Disordered" evidence="1">
    <location>
        <begin position="55"/>
        <end position="90"/>
    </location>
</feature>
<dbReference type="VEuPathDB" id="FungiDB:MELLADRAFT_114579"/>
<evidence type="ECO:0000313" key="3">
    <source>
        <dbReference type="Proteomes" id="UP000001072"/>
    </source>
</evidence>
<dbReference type="Proteomes" id="UP000001072">
    <property type="component" value="Unassembled WGS sequence"/>
</dbReference>
<dbReference type="KEGG" id="mlr:MELLADRAFT_114579"/>
<keyword evidence="3" id="KW-1185">Reference proteome</keyword>
<dbReference type="InParanoid" id="F4SE07"/>
<dbReference type="AlphaFoldDB" id="F4SE07"/>
<dbReference type="EMBL" id="GL883321">
    <property type="protein sequence ID" value="EGF97119.1"/>
    <property type="molecule type" value="Genomic_DNA"/>
</dbReference>
<dbReference type="HOGENOM" id="CLU_719765_0_0_1"/>
<gene>
    <name evidence="2" type="ORF">MELLADRAFT_114579</name>
</gene>
<evidence type="ECO:0000256" key="1">
    <source>
        <dbReference type="SAM" id="MobiDB-lite"/>
    </source>
</evidence>
<sequence>MESRGILPWLQKPETNIEQEVLSAKQLDSNRFTQKPNAIDICSSEDEHDSLPHFVLPPQLVQPPNDPPRGIKRSRTETEQTSSDDEDEVQVVSSGAAGAAWPQGVTMAQMNRFWSLNLRDIFSYIYTLVMINERTIVLFYPIVVAGGLSRYNDHMADHMDADHASRPPHPIRINAANGSEFQLDDRSLDRTRKPPPIAVSKDNAYGEEDDILETSFQTLSVSDQADISMGTVSSIPYYEYIEDLGLKEEGYIYRLKPKKIKDKMTYYDPYEDVDQLEDRIGFRGYSLVKAATHDEDWVVRWIHVYHREILGWYHLKFHKHWLQMASQGRAHCFERALNNRRLKRDLFNKIDGGGKLDIDPVIERWHQNASGMKVPGTKMRLGGK</sequence>
<organism evidence="3">
    <name type="scientific">Melampsora larici-populina (strain 98AG31 / pathotype 3-4-7)</name>
    <name type="common">Poplar leaf rust fungus</name>
    <dbReference type="NCBI Taxonomy" id="747676"/>
    <lineage>
        <taxon>Eukaryota</taxon>
        <taxon>Fungi</taxon>
        <taxon>Dikarya</taxon>
        <taxon>Basidiomycota</taxon>
        <taxon>Pucciniomycotina</taxon>
        <taxon>Pucciniomycetes</taxon>
        <taxon>Pucciniales</taxon>
        <taxon>Melampsoraceae</taxon>
        <taxon>Melampsora</taxon>
    </lineage>
</organism>
<reference evidence="3" key="1">
    <citation type="journal article" date="2011" name="Proc. Natl. Acad. Sci. U.S.A.">
        <title>Obligate biotrophy features unraveled by the genomic analysis of rust fungi.</title>
        <authorList>
            <person name="Duplessis S."/>
            <person name="Cuomo C.A."/>
            <person name="Lin Y.-C."/>
            <person name="Aerts A."/>
            <person name="Tisserant E."/>
            <person name="Veneault-Fourrey C."/>
            <person name="Joly D.L."/>
            <person name="Hacquard S."/>
            <person name="Amselem J."/>
            <person name="Cantarel B.L."/>
            <person name="Chiu R."/>
            <person name="Coutinho P.M."/>
            <person name="Feau N."/>
            <person name="Field M."/>
            <person name="Frey P."/>
            <person name="Gelhaye E."/>
            <person name="Goldberg J."/>
            <person name="Grabherr M.G."/>
            <person name="Kodira C.D."/>
            <person name="Kohler A."/>
            <person name="Kuees U."/>
            <person name="Lindquist E.A."/>
            <person name="Lucas S.M."/>
            <person name="Mago R."/>
            <person name="Mauceli E."/>
            <person name="Morin E."/>
            <person name="Murat C."/>
            <person name="Pangilinan J.L."/>
            <person name="Park R."/>
            <person name="Pearson M."/>
            <person name="Quesneville H."/>
            <person name="Rouhier N."/>
            <person name="Sakthikumar S."/>
            <person name="Salamov A.A."/>
            <person name="Schmutz J."/>
            <person name="Selles B."/>
            <person name="Shapiro H."/>
            <person name="Tanguay P."/>
            <person name="Tuskan G.A."/>
            <person name="Henrissat B."/>
            <person name="Van de Peer Y."/>
            <person name="Rouze P."/>
            <person name="Ellis J.G."/>
            <person name="Dodds P.N."/>
            <person name="Schein J.E."/>
            <person name="Zhong S."/>
            <person name="Hamelin R.C."/>
            <person name="Grigoriev I.V."/>
            <person name="Szabo L.J."/>
            <person name="Martin F."/>
        </authorList>
    </citation>
    <scope>NUCLEOTIDE SEQUENCE [LARGE SCALE GENOMIC DNA]</scope>
    <source>
        <strain evidence="3">98AG31 / pathotype 3-4-7</strain>
    </source>
</reference>
<name>F4SE07_MELLP</name>
<protein>
    <submittedName>
        <fullName evidence="2">Uncharacterized protein</fullName>
    </submittedName>
</protein>
<dbReference type="GeneID" id="18925396"/>
<dbReference type="RefSeq" id="XP_007419612.1">
    <property type="nucleotide sequence ID" value="XM_007419550.1"/>
</dbReference>
<evidence type="ECO:0000313" key="2">
    <source>
        <dbReference type="EMBL" id="EGF97119.1"/>
    </source>
</evidence>
<accession>F4SE07</accession>
<proteinExistence type="predicted"/>